<protein>
    <submittedName>
        <fullName evidence="3">Polyisoprenoid-binding protein</fullName>
    </submittedName>
</protein>
<reference evidence="3" key="1">
    <citation type="submission" date="2020-10" db="EMBL/GenBank/DDBJ databases">
        <title>Taxonomic study of unclassified bacteria belonging to the class Ktedonobacteria.</title>
        <authorList>
            <person name="Yabe S."/>
            <person name="Wang C.M."/>
            <person name="Zheng Y."/>
            <person name="Sakai Y."/>
            <person name="Cavaletti L."/>
            <person name="Monciardini P."/>
            <person name="Donadio S."/>
        </authorList>
    </citation>
    <scope>NUCLEOTIDE SEQUENCE</scope>
    <source>
        <strain evidence="3">SOSP1-1</strain>
    </source>
</reference>
<proteinExistence type="inferred from homology"/>
<accession>A0A8J3I2H7</accession>
<comment type="similarity">
    <text evidence="1">Belongs to the UPF0312 family.</text>
</comment>
<organism evidence="3 4">
    <name type="scientific">Ktedonospora formicarum</name>
    <dbReference type="NCBI Taxonomy" id="2778364"/>
    <lineage>
        <taxon>Bacteria</taxon>
        <taxon>Bacillati</taxon>
        <taxon>Chloroflexota</taxon>
        <taxon>Ktedonobacteria</taxon>
        <taxon>Ktedonobacterales</taxon>
        <taxon>Ktedonobacteraceae</taxon>
        <taxon>Ktedonospora</taxon>
    </lineage>
</organism>
<evidence type="ECO:0000259" key="2">
    <source>
        <dbReference type="SMART" id="SM00867"/>
    </source>
</evidence>
<dbReference type="PANTHER" id="PTHR34406">
    <property type="entry name" value="PROTEIN YCEI"/>
    <property type="match status" value="1"/>
</dbReference>
<gene>
    <name evidence="3" type="ORF">KSX_62820</name>
</gene>
<dbReference type="AlphaFoldDB" id="A0A8J3I2H7"/>
<evidence type="ECO:0000313" key="4">
    <source>
        <dbReference type="Proteomes" id="UP000612362"/>
    </source>
</evidence>
<name>A0A8J3I2H7_9CHLR</name>
<dbReference type="Gene3D" id="2.40.128.110">
    <property type="entry name" value="Lipid/polyisoprenoid-binding, YceI-like"/>
    <property type="match status" value="1"/>
</dbReference>
<dbReference type="EMBL" id="BNJF01000003">
    <property type="protein sequence ID" value="GHO48119.1"/>
    <property type="molecule type" value="Genomic_DNA"/>
</dbReference>
<evidence type="ECO:0000256" key="1">
    <source>
        <dbReference type="ARBA" id="ARBA00008812"/>
    </source>
</evidence>
<dbReference type="InterPro" id="IPR007372">
    <property type="entry name" value="Lipid/polyisoprenoid-bd_YceI"/>
</dbReference>
<comment type="caution">
    <text evidence="3">The sequence shown here is derived from an EMBL/GenBank/DDBJ whole genome shotgun (WGS) entry which is preliminary data.</text>
</comment>
<dbReference type="InterPro" id="IPR036761">
    <property type="entry name" value="TTHA0802/YceI-like_sf"/>
</dbReference>
<sequence length="177" mass="20524">MEWSIDPYHTLVEFSVTHLNINLVKGRFSEVQGTLHLDTQEPEKSWVKANVKTASIYTGIAQRDEHLRSPDFFDAQRYPTITFESTRVRRTSAKSCSVTGNLTLRGITRTVSFQVEFRGYSRDPMADNNWKLGMNAVGVVDRRLFDMHWNQMLERGISLLGFETRIELDIEAFKFEE</sequence>
<evidence type="ECO:0000313" key="3">
    <source>
        <dbReference type="EMBL" id="GHO48119.1"/>
    </source>
</evidence>
<dbReference type="Proteomes" id="UP000612362">
    <property type="component" value="Unassembled WGS sequence"/>
</dbReference>
<feature type="domain" description="Lipid/polyisoprenoid-binding YceI-like" evidence="2">
    <location>
        <begin position="2"/>
        <end position="173"/>
    </location>
</feature>
<dbReference type="SMART" id="SM00867">
    <property type="entry name" value="YceI"/>
    <property type="match status" value="1"/>
</dbReference>
<dbReference type="PANTHER" id="PTHR34406:SF1">
    <property type="entry name" value="PROTEIN YCEI"/>
    <property type="match status" value="1"/>
</dbReference>
<keyword evidence="4" id="KW-1185">Reference proteome</keyword>
<dbReference type="Pfam" id="PF04264">
    <property type="entry name" value="YceI"/>
    <property type="match status" value="1"/>
</dbReference>
<dbReference type="SUPFAM" id="SSF101874">
    <property type="entry name" value="YceI-like"/>
    <property type="match status" value="1"/>
</dbReference>
<dbReference type="RefSeq" id="WP_220197329.1">
    <property type="nucleotide sequence ID" value="NZ_BNJF01000003.1"/>
</dbReference>